<dbReference type="PANTHER" id="PTHR32089:SF112">
    <property type="entry name" value="LYSOZYME-LIKE PROTEIN-RELATED"/>
    <property type="match status" value="1"/>
</dbReference>
<dbReference type="EMBL" id="JACJVR010000063">
    <property type="protein sequence ID" value="MBB6692987.1"/>
    <property type="molecule type" value="Genomic_DNA"/>
</dbReference>
<dbReference type="AlphaFoldDB" id="A0A841TWR1"/>
<gene>
    <name evidence="5" type="ORF">H7B90_16385</name>
</gene>
<dbReference type="InterPro" id="IPR012292">
    <property type="entry name" value="Globin/Proto"/>
</dbReference>
<dbReference type="Gene3D" id="1.10.490.10">
    <property type="entry name" value="Globins"/>
    <property type="match status" value="1"/>
</dbReference>
<keyword evidence="6" id="KW-1185">Reference proteome</keyword>
<comment type="caution">
    <text evidence="5">The sequence shown here is derived from an EMBL/GenBank/DDBJ whole genome shotgun (WGS) entry which is preliminary data.</text>
</comment>
<keyword evidence="3" id="KW-0175">Coiled coil</keyword>
<dbReference type="GO" id="GO:0016020">
    <property type="term" value="C:membrane"/>
    <property type="evidence" value="ECO:0007669"/>
    <property type="project" value="InterPro"/>
</dbReference>
<evidence type="ECO:0000259" key="4">
    <source>
        <dbReference type="PROSITE" id="PS50111"/>
    </source>
</evidence>
<dbReference type="PROSITE" id="PS50111">
    <property type="entry name" value="CHEMOTAXIS_TRANSDUC_2"/>
    <property type="match status" value="1"/>
</dbReference>
<dbReference type="Pfam" id="PF11563">
    <property type="entry name" value="Protoglobin"/>
    <property type="match status" value="1"/>
</dbReference>
<dbReference type="InterPro" id="IPR004089">
    <property type="entry name" value="MCPsignal_dom"/>
</dbReference>
<dbReference type="GO" id="GO:0019825">
    <property type="term" value="F:oxygen binding"/>
    <property type="evidence" value="ECO:0007669"/>
    <property type="project" value="InterPro"/>
</dbReference>
<dbReference type="InterPro" id="IPR039379">
    <property type="entry name" value="Protoglobin_sensor_dom"/>
</dbReference>
<dbReference type="GO" id="GO:0020037">
    <property type="term" value="F:heme binding"/>
    <property type="evidence" value="ECO:0007669"/>
    <property type="project" value="InterPro"/>
</dbReference>
<evidence type="ECO:0000256" key="3">
    <source>
        <dbReference type="SAM" id="Coils"/>
    </source>
</evidence>
<evidence type="ECO:0000313" key="6">
    <source>
        <dbReference type="Proteomes" id="UP000553776"/>
    </source>
</evidence>
<dbReference type="SUPFAM" id="SSF58104">
    <property type="entry name" value="Methyl-accepting chemotaxis protein (MCP) signaling domain"/>
    <property type="match status" value="1"/>
</dbReference>
<dbReference type="SMART" id="SM00283">
    <property type="entry name" value="MA"/>
    <property type="match status" value="1"/>
</dbReference>
<sequence>MISLSSHRKQQIDYIGITERDLAILQAKKETFARIVDKLVAELYEHITASRELADIISRHSTVERLKETQRWYYLSMTDGVLDEEYIRKRLFVGQVHSRIGLTTNWYLGTYLKYLDLSASHLKEETDDWQEVVHALTKMFNLDSQLVLEAYESNEKQKIQKLADNQSKLLAGIGVAVQELMGMIRQLGDNSGKMAHSTHQTAVTQEESHRHLLDLGGEVQDIRQLGSLMKEFSDQSHLLGLNASLEAARAGEEGLGFQVVAGEIRKLAAQSKDALQAIESKLKSISSVLAQVQEKSLQTSVYAQEQAVGAQELAAFVEMIENLTRELESLQTIEEVPLA</sequence>
<dbReference type="CDD" id="cd01068">
    <property type="entry name" value="globin_sensor"/>
    <property type="match status" value="1"/>
</dbReference>
<dbReference type="Gene3D" id="1.10.287.950">
    <property type="entry name" value="Methyl-accepting chemotaxis protein"/>
    <property type="match status" value="1"/>
</dbReference>
<dbReference type="RefSeq" id="WP_185136967.1">
    <property type="nucleotide sequence ID" value="NZ_JACJVR010000063.1"/>
</dbReference>
<dbReference type="SUPFAM" id="SSF46458">
    <property type="entry name" value="Globin-like"/>
    <property type="match status" value="1"/>
</dbReference>
<reference evidence="5 6" key="1">
    <citation type="submission" date="2020-08" db="EMBL/GenBank/DDBJ databases">
        <title>Cohnella phylogeny.</title>
        <authorList>
            <person name="Dunlap C."/>
        </authorList>
    </citation>
    <scope>NUCLEOTIDE SEQUENCE [LARGE SCALE GENOMIC DNA]</scope>
    <source>
        <strain evidence="5 6">DSM 25239</strain>
    </source>
</reference>
<feature type="domain" description="Methyl-accepting transducer" evidence="4">
    <location>
        <begin position="214"/>
        <end position="339"/>
    </location>
</feature>
<keyword evidence="1 2" id="KW-0807">Transducer</keyword>
<feature type="coiled-coil region" evidence="3">
    <location>
        <begin position="275"/>
        <end position="333"/>
    </location>
</feature>
<evidence type="ECO:0000256" key="1">
    <source>
        <dbReference type="ARBA" id="ARBA00023224"/>
    </source>
</evidence>
<protein>
    <submittedName>
        <fullName evidence="5">Globin-coupled sensor protein</fullName>
    </submittedName>
</protein>
<dbReference type="InterPro" id="IPR009050">
    <property type="entry name" value="Globin-like_sf"/>
</dbReference>
<dbReference type="Pfam" id="PF00015">
    <property type="entry name" value="MCPsignal"/>
    <property type="match status" value="1"/>
</dbReference>
<dbReference type="GO" id="GO:0007165">
    <property type="term" value="P:signal transduction"/>
    <property type="evidence" value="ECO:0007669"/>
    <property type="project" value="UniProtKB-KW"/>
</dbReference>
<evidence type="ECO:0000313" key="5">
    <source>
        <dbReference type="EMBL" id="MBB6692987.1"/>
    </source>
</evidence>
<evidence type="ECO:0000256" key="2">
    <source>
        <dbReference type="PROSITE-ProRule" id="PRU00284"/>
    </source>
</evidence>
<proteinExistence type="predicted"/>
<accession>A0A841TWR1</accession>
<organism evidence="5 6">
    <name type="scientific">Cohnella xylanilytica</name>
    <dbReference type="NCBI Taxonomy" id="557555"/>
    <lineage>
        <taxon>Bacteria</taxon>
        <taxon>Bacillati</taxon>
        <taxon>Bacillota</taxon>
        <taxon>Bacilli</taxon>
        <taxon>Bacillales</taxon>
        <taxon>Paenibacillaceae</taxon>
        <taxon>Cohnella</taxon>
    </lineage>
</organism>
<dbReference type="Proteomes" id="UP000553776">
    <property type="component" value="Unassembled WGS sequence"/>
</dbReference>
<name>A0A841TWR1_9BACL</name>
<dbReference type="InterPro" id="IPR044398">
    <property type="entry name" value="Globin-sensor_dom"/>
</dbReference>
<dbReference type="PANTHER" id="PTHR32089">
    <property type="entry name" value="METHYL-ACCEPTING CHEMOTAXIS PROTEIN MCPB"/>
    <property type="match status" value="1"/>
</dbReference>